<dbReference type="InterPro" id="IPR000182">
    <property type="entry name" value="GNAT_dom"/>
</dbReference>
<evidence type="ECO:0000313" key="2">
    <source>
        <dbReference type="EMBL" id="TCL60337.1"/>
    </source>
</evidence>
<dbReference type="PROSITE" id="PS51186">
    <property type="entry name" value="GNAT"/>
    <property type="match status" value="1"/>
</dbReference>
<dbReference type="SUPFAM" id="SSF55729">
    <property type="entry name" value="Acyl-CoA N-acyltransferases (Nat)"/>
    <property type="match status" value="1"/>
</dbReference>
<reference evidence="2 3" key="1">
    <citation type="submission" date="2019-03" db="EMBL/GenBank/DDBJ databases">
        <title>Genomic Encyclopedia of Type Strains, Phase IV (KMG-IV): sequencing the most valuable type-strain genomes for metagenomic binning, comparative biology and taxonomic classification.</title>
        <authorList>
            <person name="Goeker M."/>
        </authorList>
    </citation>
    <scope>NUCLEOTIDE SEQUENCE [LARGE SCALE GENOMIC DNA]</scope>
    <source>
        <strain evidence="2 3">DSM 100556</strain>
    </source>
</reference>
<comment type="caution">
    <text evidence="2">The sequence shown here is derived from an EMBL/GenBank/DDBJ whole genome shotgun (WGS) entry which is preliminary data.</text>
</comment>
<protein>
    <submittedName>
        <fullName evidence="2">Phosphinothricin acetyltransferase</fullName>
    </submittedName>
</protein>
<dbReference type="Gene3D" id="3.40.630.30">
    <property type="match status" value="1"/>
</dbReference>
<dbReference type="CDD" id="cd04301">
    <property type="entry name" value="NAT_SF"/>
    <property type="match status" value="1"/>
</dbReference>
<accession>A0A4V2QCH9</accession>
<keyword evidence="3" id="KW-1185">Reference proteome</keyword>
<name>A0A4V2QCH9_9FIRM</name>
<keyword evidence="2" id="KW-0808">Transferase</keyword>
<sequence>MNGEMIIRAAKAEDAAHLLDIYTPYVQNTAITFEYEVPSVEEFRNRMVHTMEKYPYLLLQRGEEILGYAYASAFKGRSAYDWAVETSIYVKEGAHGKGIGKKLYAALEEILAAQHIINVNACIAYPNPESISFHEKYGYKTVAHFTKCGYKLGKWYDMIWMEKMLCHHPEKPLPVLNASEVMDVYNNTKFKKF</sequence>
<dbReference type="InterPro" id="IPR016181">
    <property type="entry name" value="Acyl_CoA_acyltransferase"/>
</dbReference>
<evidence type="ECO:0000259" key="1">
    <source>
        <dbReference type="PROSITE" id="PS51186"/>
    </source>
</evidence>
<dbReference type="Proteomes" id="UP000295718">
    <property type="component" value="Unassembled WGS sequence"/>
</dbReference>
<dbReference type="Pfam" id="PF13420">
    <property type="entry name" value="Acetyltransf_4"/>
    <property type="match status" value="1"/>
</dbReference>
<dbReference type="PANTHER" id="PTHR43072">
    <property type="entry name" value="N-ACETYLTRANSFERASE"/>
    <property type="match status" value="1"/>
</dbReference>
<dbReference type="EMBL" id="SLUO01000002">
    <property type="protein sequence ID" value="TCL60337.1"/>
    <property type="molecule type" value="Genomic_DNA"/>
</dbReference>
<dbReference type="STRING" id="1469948.GCA_000732725_00070"/>
<dbReference type="PANTHER" id="PTHR43072:SF8">
    <property type="entry name" value="ACYLTRANSFERASE FABY-RELATED"/>
    <property type="match status" value="1"/>
</dbReference>
<dbReference type="AlphaFoldDB" id="A0A4V2QCH9"/>
<dbReference type="GO" id="GO:0016747">
    <property type="term" value="F:acyltransferase activity, transferring groups other than amino-acyl groups"/>
    <property type="evidence" value="ECO:0007669"/>
    <property type="project" value="InterPro"/>
</dbReference>
<proteinExistence type="predicted"/>
<evidence type="ECO:0000313" key="3">
    <source>
        <dbReference type="Proteomes" id="UP000295718"/>
    </source>
</evidence>
<organism evidence="2 3">
    <name type="scientific">Kineothrix alysoides</name>
    <dbReference type="NCBI Taxonomy" id="1469948"/>
    <lineage>
        <taxon>Bacteria</taxon>
        <taxon>Bacillati</taxon>
        <taxon>Bacillota</taxon>
        <taxon>Clostridia</taxon>
        <taxon>Lachnospirales</taxon>
        <taxon>Lachnospiraceae</taxon>
        <taxon>Kineothrix</taxon>
    </lineage>
</organism>
<gene>
    <name evidence="2" type="ORF">EDD76_10231</name>
</gene>
<feature type="domain" description="N-acetyltransferase" evidence="1">
    <location>
        <begin position="5"/>
        <end position="166"/>
    </location>
</feature>